<sequence>MAYYTKKLCVLKQLSSGFAADGKKVSALLTAESYAGRLTLNLSLIGFAPLSEGRYRAAVVDEHGTAEMFDVPSHTGCCVKKESALSLEEGFACIVCFAGGRISPVAFGKCGDKIYDVKKLCAAFEEKENPKGSQSESAAAKKAESPAEGYDDEIVASENYYEYPDADVKNLKIREDTHADTEIAADENARNAGTDPHEGTETAVRADAGKDEDAQSLFRIASAERLREDESACYYERVKKDLDALFEKYPPEETLCRCIPLSKWVKIDFSRGKYYTVGVIFDNKKPRYICYGVPAEKRGEPPEALKGWCSYLPASVFDVDGKGYWMMYQDAETGGCVKMSSV</sequence>
<name>A0A9D1Z8C7_9FIRM</name>
<evidence type="ECO:0000256" key="1">
    <source>
        <dbReference type="SAM" id="MobiDB-lite"/>
    </source>
</evidence>
<proteinExistence type="predicted"/>
<dbReference type="AlphaFoldDB" id="A0A9D1Z8C7"/>
<dbReference type="EMBL" id="DXCO01000020">
    <property type="protein sequence ID" value="HIY77907.1"/>
    <property type="molecule type" value="Genomic_DNA"/>
</dbReference>
<accession>A0A9D1Z8C7</accession>
<feature type="region of interest" description="Disordered" evidence="1">
    <location>
        <begin position="181"/>
        <end position="208"/>
    </location>
</feature>
<evidence type="ECO:0000313" key="2">
    <source>
        <dbReference type="EMBL" id="HIY77907.1"/>
    </source>
</evidence>
<reference evidence="2" key="2">
    <citation type="submission" date="2021-04" db="EMBL/GenBank/DDBJ databases">
        <authorList>
            <person name="Gilroy R."/>
        </authorList>
    </citation>
    <scope>NUCLEOTIDE SEQUENCE</scope>
    <source>
        <strain evidence="2">CHK199-9574</strain>
    </source>
</reference>
<organism evidence="2 3">
    <name type="scientific">Candidatus Borkfalkia excrementavium</name>
    <dbReference type="NCBI Taxonomy" id="2838505"/>
    <lineage>
        <taxon>Bacteria</taxon>
        <taxon>Bacillati</taxon>
        <taxon>Bacillota</taxon>
        <taxon>Clostridia</taxon>
        <taxon>Christensenellales</taxon>
        <taxon>Christensenellaceae</taxon>
        <taxon>Candidatus Borkfalkia</taxon>
    </lineage>
</organism>
<gene>
    <name evidence="2" type="ORF">H9728_02580</name>
</gene>
<dbReference type="Proteomes" id="UP000824135">
    <property type="component" value="Unassembled WGS sequence"/>
</dbReference>
<reference evidence="2" key="1">
    <citation type="journal article" date="2021" name="PeerJ">
        <title>Extensive microbial diversity within the chicken gut microbiome revealed by metagenomics and culture.</title>
        <authorList>
            <person name="Gilroy R."/>
            <person name="Ravi A."/>
            <person name="Getino M."/>
            <person name="Pursley I."/>
            <person name="Horton D.L."/>
            <person name="Alikhan N.F."/>
            <person name="Baker D."/>
            <person name="Gharbi K."/>
            <person name="Hall N."/>
            <person name="Watson M."/>
            <person name="Adriaenssens E.M."/>
            <person name="Foster-Nyarko E."/>
            <person name="Jarju S."/>
            <person name="Secka A."/>
            <person name="Antonio M."/>
            <person name="Oren A."/>
            <person name="Chaudhuri R.R."/>
            <person name="La Ragione R."/>
            <person name="Hildebrand F."/>
            <person name="Pallen M.J."/>
        </authorList>
    </citation>
    <scope>NUCLEOTIDE SEQUENCE</scope>
    <source>
        <strain evidence="2">CHK199-9574</strain>
    </source>
</reference>
<evidence type="ECO:0000313" key="3">
    <source>
        <dbReference type="Proteomes" id="UP000824135"/>
    </source>
</evidence>
<protein>
    <submittedName>
        <fullName evidence="2">Uncharacterized protein</fullName>
    </submittedName>
</protein>
<comment type="caution">
    <text evidence="2">The sequence shown here is derived from an EMBL/GenBank/DDBJ whole genome shotgun (WGS) entry which is preliminary data.</text>
</comment>